<evidence type="ECO:0000313" key="1">
    <source>
        <dbReference type="EMBL" id="QIZ08502.1"/>
    </source>
</evidence>
<reference evidence="1 2" key="1">
    <citation type="submission" date="2020-04" db="EMBL/GenBank/DDBJ databases">
        <title>Genome-Wide Identification of 5-Methylcytosine Sites in Bacterial Genomes By High-Throughput Sequencing of MspJI Restriction Fragments.</title>
        <authorList>
            <person name="Wu V."/>
        </authorList>
    </citation>
    <scope>NUCLEOTIDE SEQUENCE [LARGE SCALE GENOMIC DNA]</scope>
    <source>
        <strain evidence="1 2">S2</strain>
    </source>
</reference>
<accession>A0A6H1P4Z0</accession>
<reference evidence="1 2" key="2">
    <citation type="submission" date="2020-04" db="EMBL/GenBank/DDBJ databases">
        <authorList>
            <person name="Fomenkov A."/>
            <person name="Anton B.P."/>
            <person name="Roberts R.J."/>
        </authorList>
    </citation>
    <scope>NUCLEOTIDE SEQUENCE [LARGE SCALE GENOMIC DNA]</scope>
    <source>
        <strain evidence="1 2">S2</strain>
    </source>
</reference>
<gene>
    <name evidence="1" type="ORF">HFZ78_18795</name>
</gene>
<proteinExistence type="predicted"/>
<sequence length="904" mass="106072">MNCKVITYTNPKTLDQLDGFKLYTDVLHVCATKNMRDGVYERYQQKQNQPFITAPIVSGMQLIESLLGEWYSSQTKLKQYLQLSEIIQNEIQLEENFLASFRRNQIEVLETIRTMELSGVSPSNLDNKELVLSEKEKIFLSIWSRFEANSAVKNVRNLLTFGLKNTLENDWNKMVNKMIADSYKTDEDKNLLHKINPSVSYDTIVLHGFYFMTPEQQRVFLLLKDAGVNIVFLNLYDQRYPETFSFIERFISERNGWVDKEQWEIEKYLNQESTLADKFLADYEGELIENYRKPAHLKVKNFQDFYEFLQDYETNLEIPAKYENAYKTYLAPNAASLNDRLQEYYPEMFKAKRHFLGYPIGQFLYQLHQMWSEAEETLILAENGLFECFASGWLYDKETKKNARAYTKVLQEVLPFFQGCVTQESWRKRADELISILENVLPAFQQEDDDSFQRNMSSPFTMFSQFAAAKEDVLQLVDFIDMIMNIAVELFGDGSKRISLTDHFSKLRQLVEASNPYLQQEILEEEKILINQLKKTLQTTPDIGAFQVSDISTAISLYLSGHLNRNNPEEELIRPFIEIDGEAFKEKGITHVTGLDENSLPYSEFKLPWPLSNQVFNDLAERNIPLSFQVLRNDSVKEITRYLVYNLLQFSNRLELSWMVQWEDKKNLDKAVYLSQLNLKPNLVDFGKQEEWLDVKLKRDITKQELDSFLAYPIDALAEFKFCPRRFYYSYLSGSSETFQSEFVHEFLFGNLLKAVAALLPALSDEKIKEEVSKLFPYWNEFKLNIIAEENLRYRYWAKKYYGGYTPYGVGEEFSDLRKLFLFPALQNRKADDESKMVATAIEQLYRQPDTILPTLREEFEKQLQEYPIQMEATPSGKCRYCPHNHICPEAFHPVDDAERKRAK</sequence>
<name>A0A6H1P4Z0_PRIMG</name>
<protein>
    <submittedName>
        <fullName evidence="1">PD-(D/E)XK nuclease family protein</fullName>
    </submittedName>
</protein>
<dbReference type="AlphaFoldDB" id="A0A6H1P4Z0"/>
<dbReference type="Proteomes" id="UP000501868">
    <property type="component" value="Chromosome"/>
</dbReference>
<organism evidence="1 2">
    <name type="scientific">Priestia megaterium</name>
    <name type="common">Bacillus megaterium</name>
    <dbReference type="NCBI Taxonomy" id="1404"/>
    <lineage>
        <taxon>Bacteria</taxon>
        <taxon>Bacillati</taxon>
        <taxon>Bacillota</taxon>
        <taxon>Bacilli</taxon>
        <taxon>Bacillales</taxon>
        <taxon>Bacillaceae</taxon>
        <taxon>Priestia</taxon>
    </lineage>
</organism>
<dbReference type="EMBL" id="CP051128">
    <property type="protein sequence ID" value="QIZ08502.1"/>
    <property type="molecule type" value="Genomic_DNA"/>
</dbReference>
<evidence type="ECO:0000313" key="2">
    <source>
        <dbReference type="Proteomes" id="UP000501868"/>
    </source>
</evidence>